<comment type="caution">
    <text evidence="2">The sequence shown here is derived from an EMBL/GenBank/DDBJ whole genome shotgun (WGS) entry which is preliminary data.</text>
</comment>
<sequence length="252" mass="27301">MGSSASKITTPPQMSPETARRGLPQHFRLSYRKSLSLKMVCLLSEPDSSEPLFALSSPDAWYSEVLLHDGPTTDDPMLAAITKEGKWGQDFAIILPPLQSAGIGGSKEILRYAASLKREMFWFGMMVGEGNNRHIEKFEWRHSHGSEVKGVGQSRYGWKLVRLGSGIAGEGNQDATDRGDGFTSDGKEIVAVWADVKAFKSMSGIGEFQFLGSGATGELGMLWSLTAVMSYVCIYVHTMRQAAASNAAVAAS</sequence>
<reference evidence="2" key="1">
    <citation type="journal article" date="2021" name="Nat. Commun.">
        <title>Genetic determinants of endophytism in the Arabidopsis root mycobiome.</title>
        <authorList>
            <person name="Mesny F."/>
            <person name="Miyauchi S."/>
            <person name="Thiergart T."/>
            <person name="Pickel B."/>
            <person name="Atanasova L."/>
            <person name="Karlsson M."/>
            <person name="Huettel B."/>
            <person name="Barry K.W."/>
            <person name="Haridas S."/>
            <person name="Chen C."/>
            <person name="Bauer D."/>
            <person name="Andreopoulos W."/>
            <person name="Pangilinan J."/>
            <person name="LaButti K."/>
            <person name="Riley R."/>
            <person name="Lipzen A."/>
            <person name="Clum A."/>
            <person name="Drula E."/>
            <person name="Henrissat B."/>
            <person name="Kohler A."/>
            <person name="Grigoriev I.V."/>
            <person name="Martin F.M."/>
            <person name="Hacquard S."/>
        </authorList>
    </citation>
    <scope>NUCLEOTIDE SEQUENCE</scope>
    <source>
        <strain evidence="2">MPI-CAGE-AT-0021</strain>
    </source>
</reference>
<dbReference type="EMBL" id="JAGMUU010000019">
    <property type="protein sequence ID" value="KAH7131456.1"/>
    <property type="molecule type" value="Genomic_DNA"/>
</dbReference>
<evidence type="ECO:0000313" key="2">
    <source>
        <dbReference type="EMBL" id="KAH7131456.1"/>
    </source>
</evidence>
<name>A0A9P9E7M6_9HYPO</name>
<evidence type="ECO:0000256" key="1">
    <source>
        <dbReference type="SAM" id="MobiDB-lite"/>
    </source>
</evidence>
<protein>
    <submittedName>
        <fullName evidence="2">Uncharacterized protein</fullName>
    </submittedName>
</protein>
<evidence type="ECO:0000313" key="3">
    <source>
        <dbReference type="Proteomes" id="UP000717696"/>
    </source>
</evidence>
<proteinExistence type="predicted"/>
<keyword evidence="3" id="KW-1185">Reference proteome</keyword>
<gene>
    <name evidence="2" type="ORF">B0J13DRAFT_562643</name>
</gene>
<organism evidence="2 3">
    <name type="scientific">Dactylonectria estremocensis</name>
    <dbReference type="NCBI Taxonomy" id="1079267"/>
    <lineage>
        <taxon>Eukaryota</taxon>
        <taxon>Fungi</taxon>
        <taxon>Dikarya</taxon>
        <taxon>Ascomycota</taxon>
        <taxon>Pezizomycotina</taxon>
        <taxon>Sordariomycetes</taxon>
        <taxon>Hypocreomycetidae</taxon>
        <taxon>Hypocreales</taxon>
        <taxon>Nectriaceae</taxon>
        <taxon>Dactylonectria</taxon>
    </lineage>
</organism>
<feature type="compositionally biased region" description="Polar residues" evidence="1">
    <location>
        <begin position="1"/>
        <end position="16"/>
    </location>
</feature>
<feature type="region of interest" description="Disordered" evidence="1">
    <location>
        <begin position="1"/>
        <end position="22"/>
    </location>
</feature>
<dbReference type="AlphaFoldDB" id="A0A9P9E7M6"/>
<accession>A0A9P9E7M6</accession>
<dbReference type="Proteomes" id="UP000717696">
    <property type="component" value="Unassembled WGS sequence"/>
</dbReference>
<dbReference type="OrthoDB" id="3431997at2759"/>